<evidence type="ECO:0000259" key="1">
    <source>
        <dbReference type="Pfam" id="PF16461"/>
    </source>
</evidence>
<gene>
    <name evidence="2" type="ORF">PSAL_005980</name>
</gene>
<accession>A0A418SDG0</accession>
<dbReference type="AlphaFoldDB" id="A0A418SDG0"/>
<proteinExistence type="predicted"/>
<evidence type="ECO:0000313" key="2">
    <source>
        <dbReference type="EMBL" id="QPM89382.1"/>
    </source>
</evidence>
<dbReference type="Proteomes" id="UP000283786">
    <property type="component" value="Chromosome"/>
</dbReference>
<dbReference type="Pfam" id="PF16461">
    <property type="entry name" value="Phage_TTP_12"/>
    <property type="match status" value="1"/>
</dbReference>
<keyword evidence="3" id="KW-1185">Reference proteome</keyword>
<dbReference type="RefSeq" id="WP_119840333.1">
    <property type="nucleotide sequence ID" value="NZ_CP060436.1"/>
</dbReference>
<dbReference type="EMBL" id="CP060436">
    <property type="protein sequence ID" value="QPM89382.1"/>
    <property type="molecule type" value="Genomic_DNA"/>
</dbReference>
<feature type="domain" description="Lambda phage tail tube protein N-terminal" evidence="1">
    <location>
        <begin position="21"/>
        <end position="138"/>
    </location>
</feature>
<dbReference type="OrthoDB" id="4206561at2"/>
<name>A0A418SDG0_9RHOB</name>
<protein>
    <recommendedName>
        <fullName evidence="1">Lambda phage tail tube protein N-terminal domain-containing protein</fullName>
    </recommendedName>
</protein>
<dbReference type="KEGG" id="palw:PSAL_005980"/>
<evidence type="ECO:0000313" key="3">
    <source>
        <dbReference type="Proteomes" id="UP000283786"/>
    </source>
</evidence>
<dbReference type="InterPro" id="IPR032494">
    <property type="entry name" value="Phage_TTP_N"/>
</dbReference>
<organism evidence="2 3">
    <name type="scientific">Pseudooceanicola algae</name>
    <dbReference type="NCBI Taxonomy" id="1537215"/>
    <lineage>
        <taxon>Bacteria</taxon>
        <taxon>Pseudomonadati</taxon>
        <taxon>Pseudomonadota</taxon>
        <taxon>Alphaproteobacteria</taxon>
        <taxon>Rhodobacterales</taxon>
        <taxon>Paracoccaceae</taxon>
        <taxon>Pseudooceanicola</taxon>
    </lineage>
</organism>
<sequence>MTEDADIGFSSKFQRGDGEDPEEFATVGEVVDVVPPKLSREAIDVTHSESPDGWQEFIGGLRQAEEFSVQIHYNASSAHMASVHADFAKTVPGNYKVIFPDGSDWTFAALVIGVSPATPTGDKMVCEITFRPSGKATVTVAA</sequence>
<dbReference type="Gene3D" id="4.10.410.40">
    <property type="match status" value="1"/>
</dbReference>
<reference evidence="2 3" key="1">
    <citation type="submission" date="2020-08" db="EMBL/GenBank/DDBJ databases">
        <title>Genome sequence of Rhodobacteraceae bacterium Lw-13e.</title>
        <authorList>
            <person name="Poehlein A."/>
            <person name="Wolter L."/>
            <person name="Daniel R."/>
            <person name="Brinkhoff T."/>
        </authorList>
    </citation>
    <scope>NUCLEOTIDE SEQUENCE [LARGE SCALE GENOMIC DNA]</scope>
    <source>
        <strain evidence="2 3">Lw-13e</strain>
    </source>
</reference>